<dbReference type="Proteomes" id="UP000230842">
    <property type="component" value="Unassembled WGS sequence"/>
</dbReference>
<proteinExistence type="predicted"/>
<dbReference type="AlphaFoldDB" id="A0A2M9B789"/>
<evidence type="ECO:0000313" key="2">
    <source>
        <dbReference type="Proteomes" id="UP000230842"/>
    </source>
</evidence>
<dbReference type="EMBL" id="PGEZ01000002">
    <property type="protein sequence ID" value="PJJ53813.1"/>
    <property type="molecule type" value="Genomic_DNA"/>
</dbReference>
<sequence length="72" mass="8201">MHPVRPSAMMGLGQEALMAETYYYCVKHHQVEGADGCKAIDRLGPYDTREEAERALEIAQERNEAWDSEDDD</sequence>
<protein>
    <recommendedName>
        <fullName evidence="3">SPOR domain-containing protein</fullName>
    </recommendedName>
</protein>
<comment type="caution">
    <text evidence="1">The sequence shown here is derived from an EMBL/GenBank/DDBJ whole genome shotgun (WGS) entry which is preliminary data.</text>
</comment>
<name>A0A2M9B789_9ACTN</name>
<keyword evidence="2" id="KW-1185">Reference proteome</keyword>
<reference evidence="1 2" key="1">
    <citation type="submission" date="2017-11" db="EMBL/GenBank/DDBJ databases">
        <title>Genomic Encyclopedia of Archaeal and Bacterial Type Strains, Phase II (KMG-II): From Individual Species to Whole Genera.</title>
        <authorList>
            <person name="Goeker M."/>
        </authorList>
    </citation>
    <scope>NUCLEOTIDE SEQUENCE [LARGE SCALE GENOMIC DNA]</scope>
    <source>
        <strain evidence="1 2">DSM 27763</strain>
    </source>
</reference>
<dbReference type="RefSeq" id="WP_211288232.1">
    <property type="nucleotide sequence ID" value="NZ_PGEZ01000002.1"/>
</dbReference>
<evidence type="ECO:0008006" key="3">
    <source>
        <dbReference type="Google" id="ProtNLM"/>
    </source>
</evidence>
<evidence type="ECO:0000313" key="1">
    <source>
        <dbReference type="EMBL" id="PJJ53813.1"/>
    </source>
</evidence>
<accession>A0A2M9B789</accession>
<organism evidence="1 2">
    <name type="scientific">Mumia flava</name>
    <dbReference type="NCBI Taxonomy" id="1348852"/>
    <lineage>
        <taxon>Bacteria</taxon>
        <taxon>Bacillati</taxon>
        <taxon>Actinomycetota</taxon>
        <taxon>Actinomycetes</taxon>
        <taxon>Propionibacteriales</taxon>
        <taxon>Nocardioidaceae</taxon>
        <taxon>Mumia</taxon>
    </lineage>
</organism>
<gene>
    <name evidence="1" type="ORF">CLV56_3309</name>
</gene>